<keyword evidence="6" id="KW-0472">Membrane</keyword>
<name>A0ABS2FX52_9FIRM</name>
<dbReference type="RefSeq" id="WP_204804552.1">
    <property type="nucleotide sequence ID" value="NZ_JACSNX010000013.1"/>
</dbReference>
<evidence type="ECO:0000313" key="7">
    <source>
        <dbReference type="EMBL" id="MBM6851628.1"/>
    </source>
</evidence>
<sequence>MADTAAQDRGSDLRQDEAFLRRAFHRALLPCVLSILSENINILVDGILVGQRIGTDGLSAISLCVPVYLVLCVAGSFLVSGTAIQAAKAIGRQQQERSQRLYHTAVWACLAVSGLMTAAGLALGGPLSALLCADPAIRPLVREYTTITLLGALPKILIYIPFWFLRIDGRTKLVARMMLVMGGGNAALDLLFLYPLDMGIGGAAWASVIATAAACAMGFCWLCGRDSSFHLGWSGLTAREDWREIAATGSPSALNNLLQTLRMLTVNALLMGAGGSELVAVFTAVNCISAFSLAVVDGVPQAASAMLGIYSGERDNDSAALLIRRELRTGLFCCGIFAAAAILGADAIALAYGLPGGSLRPAMVCLSAGMFPALGCSILSGYYNISGHVGWANAIITCRVFLAAAVSLCAALALGLSPWWFLILSETVTLALWALAVSLFRRRHPERTRYLLMDRSLEEGGQVANFSVAGDTAHICEASGKIAGFCRENRMEPRQVMRFSLAIEEVMTRIVQENPDTAVHFDVRVFSVQGTMGIRIRYDGRAYDPFDPRRTSGDAYLGIQLIAGMMEQVVYQRTFGVNTVQLLL</sequence>
<accession>A0ABS2FX52</accession>
<keyword evidence="6" id="KW-1133">Transmembrane helix</keyword>
<dbReference type="InterPro" id="IPR050222">
    <property type="entry name" value="MATE_MdtK"/>
</dbReference>
<evidence type="ECO:0000256" key="4">
    <source>
        <dbReference type="ARBA" id="ARBA00022448"/>
    </source>
</evidence>
<comment type="function">
    <text evidence="1">Multidrug efflux pump.</text>
</comment>
<evidence type="ECO:0000256" key="2">
    <source>
        <dbReference type="ARBA" id="ARBA00010199"/>
    </source>
</evidence>
<feature type="transmembrane region" description="Helical" evidence="6">
    <location>
        <begin position="202"/>
        <end position="224"/>
    </location>
</feature>
<feature type="transmembrane region" description="Helical" evidence="6">
    <location>
        <begin position="359"/>
        <end position="379"/>
    </location>
</feature>
<feature type="transmembrane region" description="Helical" evidence="6">
    <location>
        <begin position="144"/>
        <end position="165"/>
    </location>
</feature>
<protein>
    <recommendedName>
        <fullName evidence="3">Probable multidrug resistance protein NorM</fullName>
    </recommendedName>
    <alternativeName>
        <fullName evidence="5">Multidrug-efflux transporter</fullName>
    </alternativeName>
</protein>
<feature type="transmembrane region" description="Helical" evidence="6">
    <location>
        <begin position="60"/>
        <end position="84"/>
    </location>
</feature>
<gene>
    <name evidence="7" type="ORF">H9X91_09300</name>
</gene>
<evidence type="ECO:0000256" key="6">
    <source>
        <dbReference type="SAM" id="Phobius"/>
    </source>
</evidence>
<feature type="transmembrane region" description="Helical" evidence="6">
    <location>
        <begin position="391"/>
        <end position="413"/>
    </location>
</feature>
<keyword evidence="4" id="KW-0813">Transport</keyword>
<dbReference type="PANTHER" id="PTHR43298">
    <property type="entry name" value="MULTIDRUG RESISTANCE PROTEIN NORM-RELATED"/>
    <property type="match status" value="1"/>
</dbReference>
<evidence type="ECO:0000313" key="8">
    <source>
        <dbReference type="Proteomes" id="UP000719500"/>
    </source>
</evidence>
<dbReference type="EMBL" id="JACSNX010000013">
    <property type="protein sequence ID" value="MBM6851628.1"/>
    <property type="molecule type" value="Genomic_DNA"/>
</dbReference>
<dbReference type="Gene3D" id="3.30.565.10">
    <property type="entry name" value="Histidine kinase-like ATPase, C-terminal domain"/>
    <property type="match status" value="1"/>
</dbReference>
<evidence type="ECO:0000256" key="5">
    <source>
        <dbReference type="ARBA" id="ARBA00031636"/>
    </source>
</evidence>
<evidence type="ECO:0000256" key="3">
    <source>
        <dbReference type="ARBA" id="ARBA00020268"/>
    </source>
</evidence>
<evidence type="ECO:0000256" key="1">
    <source>
        <dbReference type="ARBA" id="ARBA00003408"/>
    </source>
</evidence>
<feature type="transmembrane region" description="Helical" evidence="6">
    <location>
        <begin position="27"/>
        <end position="48"/>
    </location>
</feature>
<dbReference type="CDD" id="cd16936">
    <property type="entry name" value="HATPase_RsbW-like"/>
    <property type="match status" value="1"/>
</dbReference>
<feature type="transmembrane region" description="Helical" evidence="6">
    <location>
        <begin position="105"/>
        <end position="124"/>
    </location>
</feature>
<proteinExistence type="inferred from homology"/>
<feature type="transmembrane region" description="Helical" evidence="6">
    <location>
        <begin position="419"/>
        <end position="440"/>
    </location>
</feature>
<dbReference type="PANTHER" id="PTHR43298:SF2">
    <property type="entry name" value="FMN_FAD EXPORTER YEEO-RELATED"/>
    <property type="match status" value="1"/>
</dbReference>
<comment type="caution">
    <text evidence="7">The sequence shown here is derived from an EMBL/GenBank/DDBJ whole genome shotgun (WGS) entry which is preliminary data.</text>
</comment>
<reference evidence="7 8" key="1">
    <citation type="journal article" date="2021" name="Sci. Rep.">
        <title>The distribution of antibiotic resistance genes in chicken gut microbiota commensals.</title>
        <authorList>
            <person name="Juricova H."/>
            <person name="Matiasovicova J."/>
            <person name="Kubasova T."/>
            <person name="Cejkova D."/>
            <person name="Rychlik I."/>
        </authorList>
    </citation>
    <scope>NUCLEOTIDE SEQUENCE [LARGE SCALE GENOMIC DNA]</scope>
    <source>
        <strain evidence="7 8">An411</strain>
    </source>
</reference>
<dbReference type="InterPro" id="IPR036890">
    <property type="entry name" value="HATPase_C_sf"/>
</dbReference>
<comment type="similarity">
    <text evidence="2">Belongs to the multi antimicrobial extrusion (MATE) (TC 2.A.66.1) family.</text>
</comment>
<keyword evidence="6" id="KW-0812">Transmembrane</keyword>
<dbReference type="InterPro" id="IPR002528">
    <property type="entry name" value="MATE_fam"/>
</dbReference>
<organism evidence="7 8">
    <name type="scientific">Oscillibacter valericigenes</name>
    <dbReference type="NCBI Taxonomy" id="351091"/>
    <lineage>
        <taxon>Bacteria</taxon>
        <taxon>Bacillati</taxon>
        <taxon>Bacillota</taxon>
        <taxon>Clostridia</taxon>
        <taxon>Eubacteriales</taxon>
        <taxon>Oscillospiraceae</taxon>
        <taxon>Oscillibacter</taxon>
    </lineage>
</organism>
<feature type="transmembrane region" description="Helical" evidence="6">
    <location>
        <begin position="177"/>
        <end position="196"/>
    </location>
</feature>
<feature type="transmembrane region" description="Helical" evidence="6">
    <location>
        <begin position="331"/>
        <end position="353"/>
    </location>
</feature>
<dbReference type="Proteomes" id="UP000719500">
    <property type="component" value="Unassembled WGS sequence"/>
</dbReference>
<dbReference type="Pfam" id="PF01554">
    <property type="entry name" value="MatE"/>
    <property type="match status" value="2"/>
</dbReference>
<keyword evidence="8" id="KW-1185">Reference proteome</keyword>